<reference evidence="3" key="2">
    <citation type="submission" date="2013-07" db="EMBL/GenBank/DDBJ databases">
        <authorList>
            <consortium name="The Broad Institute Genome Sequencing Platform"/>
            <person name="Cuomo C."/>
            <person name="Litvintseva A."/>
            <person name="Chen Y."/>
            <person name="Heitman J."/>
            <person name="Sun S."/>
            <person name="Springer D."/>
            <person name="Dromer F."/>
            <person name="Young S.K."/>
            <person name="Zeng Q."/>
            <person name="Gargeya S."/>
            <person name="Fitzgerald M."/>
            <person name="Abouelleil A."/>
            <person name="Alvarado L."/>
            <person name="Berlin A.M."/>
            <person name="Chapman S.B."/>
            <person name="Dewar J."/>
            <person name="Goldberg J."/>
            <person name="Griggs A."/>
            <person name="Gujja S."/>
            <person name="Hansen M."/>
            <person name="Howarth C."/>
            <person name="Imamovic A."/>
            <person name="Larimer J."/>
            <person name="McCowan C."/>
            <person name="Murphy C."/>
            <person name="Pearson M."/>
            <person name="Priest M."/>
            <person name="Roberts A."/>
            <person name="Saif S."/>
            <person name="Shea T."/>
            <person name="Sykes S."/>
            <person name="Wortman J."/>
            <person name="Nusbaum C."/>
            <person name="Birren B."/>
        </authorList>
    </citation>
    <scope>NUCLEOTIDE SEQUENCE</scope>
    <source>
        <strain evidence="3">CBS 10118</strain>
    </source>
</reference>
<dbReference type="RefSeq" id="XP_019047482.1">
    <property type="nucleotide sequence ID" value="XM_019190734.1"/>
</dbReference>
<dbReference type="EMBL" id="KI894020">
    <property type="protein sequence ID" value="OCF26412.1"/>
    <property type="molecule type" value="Genomic_DNA"/>
</dbReference>
<feature type="compositionally biased region" description="Polar residues" evidence="1">
    <location>
        <begin position="45"/>
        <end position="71"/>
    </location>
</feature>
<sequence>MSITDKNTSPKDQTTINGSSSVNGRRQTLLNRLAASGNDDLGFAGSTSGEGTTMASQSTAHRANGHPSTATGDEDLDEAYLNRPNRQGGLIDQWLRYAGGR</sequence>
<dbReference type="KEGG" id="kbi:30208496"/>
<name>A0A1B9G5Y2_9TREE</name>
<reference evidence="2" key="3">
    <citation type="submission" date="2014-01" db="EMBL/GenBank/DDBJ databases">
        <title>Evolution of pathogenesis and genome organization in the Tremellales.</title>
        <authorList>
            <person name="Cuomo C."/>
            <person name="Litvintseva A."/>
            <person name="Heitman J."/>
            <person name="Chen Y."/>
            <person name="Sun S."/>
            <person name="Springer D."/>
            <person name="Dromer F."/>
            <person name="Young S."/>
            <person name="Zeng Q."/>
            <person name="Chapman S."/>
            <person name="Gujja S."/>
            <person name="Saif S."/>
            <person name="Birren B."/>
        </authorList>
    </citation>
    <scope>NUCLEOTIDE SEQUENCE</scope>
    <source>
        <strain evidence="2">CBS 10118</strain>
    </source>
</reference>
<evidence type="ECO:0000313" key="2">
    <source>
        <dbReference type="EMBL" id="OCF26412.1"/>
    </source>
</evidence>
<dbReference type="EMBL" id="CP144541">
    <property type="protein sequence ID" value="WVW78760.1"/>
    <property type="molecule type" value="Genomic_DNA"/>
</dbReference>
<reference evidence="3" key="4">
    <citation type="submission" date="2024-02" db="EMBL/GenBank/DDBJ databases">
        <title>Comparative genomics of Cryptococcus and Kwoniella reveals pathogenesis evolution and contrasting modes of karyotype evolution via chromosome fusion or intercentromeric recombination.</title>
        <authorList>
            <person name="Coelho M.A."/>
            <person name="David-Palma M."/>
            <person name="Shea T."/>
            <person name="Bowers K."/>
            <person name="McGinley-Smith S."/>
            <person name="Mohammad A.W."/>
            <person name="Gnirke A."/>
            <person name="Yurkov A.M."/>
            <person name="Nowrousian M."/>
            <person name="Sun S."/>
            <person name="Cuomo C.A."/>
            <person name="Heitman J."/>
        </authorList>
    </citation>
    <scope>NUCLEOTIDE SEQUENCE</scope>
    <source>
        <strain evidence="3">CBS 10118</strain>
    </source>
</reference>
<gene>
    <name evidence="2" type="ORF">I302_04097</name>
    <name evidence="3" type="ORF">I302_100722</name>
</gene>
<protein>
    <submittedName>
        <fullName evidence="2">Uncharacterized protein</fullName>
    </submittedName>
</protein>
<reference evidence="2" key="1">
    <citation type="submission" date="2013-07" db="EMBL/GenBank/DDBJ databases">
        <title>The Genome Sequence of Cryptococcus bestiolae CBS10118.</title>
        <authorList>
            <consortium name="The Broad Institute Genome Sequencing Platform"/>
            <person name="Cuomo C."/>
            <person name="Litvintseva A."/>
            <person name="Chen Y."/>
            <person name="Heitman J."/>
            <person name="Sun S."/>
            <person name="Springer D."/>
            <person name="Dromer F."/>
            <person name="Young S.K."/>
            <person name="Zeng Q."/>
            <person name="Gargeya S."/>
            <person name="Fitzgerald M."/>
            <person name="Abouelleil A."/>
            <person name="Alvarado L."/>
            <person name="Berlin A.M."/>
            <person name="Chapman S.B."/>
            <person name="Dewar J."/>
            <person name="Goldberg J."/>
            <person name="Griggs A."/>
            <person name="Gujja S."/>
            <person name="Hansen M."/>
            <person name="Howarth C."/>
            <person name="Imamovic A."/>
            <person name="Larimer J."/>
            <person name="McCowan C."/>
            <person name="Murphy C."/>
            <person name="Pearson M."/>
            <person name="Priest M."/>
            <person name="Roberts A."/>
            <person name="Saif S."/>
            <person name="Shea T."/>
            <person name="Sykes S."/>
            <person name="Wortman J."/>
            <person name="Nusbaum C."/>
            <person name="Birren B."/>
        </authorList>
    </citation>
    <scope>NUCLEOTIDE SEQUENCE [LARGE SCALE GENOMIC DNA]</scope>
    <source>
        <strain evidence="2">CBS 10118</strain>
    </source>
</reference>
<evidence type="ECO:0000256" key="1">
    <source>
        <dbReference type="SAM" id="MobiDB-lite"/>
    </source>
</evidence>
<dbReference type="AlphaFoldDB" id="A0A1B9G5Y2"/>
<dbReference type="VEuPathDB" id="FungiDB:I302_04097"/>
<dbReference type="Proteomes" id="UP000092730">
    <property type="component" value="Chromosome 1"/>
</dbReference>
<accession>A0A1B9G5Y2</accession>
<keyword evidence="4" id="KW-1185">Reference proteome</keyword>
<evidence type="ECO:0000313" key="4">
    <source>
        <dbReference type="Proteomes" id="UP000092730"/>
    </source>
</evidence>
<evidence type="ECO:0000313" key="3">
    <source>
        <dbReference type="EMBL" id="WVW78760.1"/>
    </source>
</evidence>
<dbReference type="GeneID" id="30208496"/>
<organism evidence="2">
    <name type="scientific">Kwoniella bestiolae CBS 10118</name>
    <dbReference type="NCBI Taxonomy" id="1296100"/>
    <lineage>
        <taxon>Eukaryota</taxon>
        <taxon>Fungi</taxon>
        <taxon>Dikarya</taxon>
        <taxon>Basidiomycota</taxon>
        <taxon>Agaricomycotina</taxon>
        <taxon>Tremellomycetes</taxon>
        <taxon>Tremellales</taxon>
        <taxon>Cryptococcaceae</taxon>
        <taxon>Kwoniella</taxon>
    </lineage>
</organism>
<feature type="region of interest" description="Disordered" evidence="1">
    <location>
        <begin position="1"/>
        <end position="75"/>
    </location>
</feature>
<feature type="compositionally biased region" description="Polar residues" evidence="1">
    <location>
        <begin position="1"/>
        <end position="30"/>
    </location>
</feature>
<proteinExistence type="predicted"/>